<dbReference type="PROSITE" id="PS50089">
    <property type="entry name" value="ZF_RING_2"/>
    <property type="match status" value="1"/>
</dbReference>
<dbReference type="GO" id="GO:0005634">
    <property type="term" value="C:nucleus"/>
    <property type="evidence" value="ECO:0007669"/>
    <property type="project" value="InterPro"/>
</dbReference>
<dbReference type="GO" id="GO:0008270">
    <property type="term" value="F:zinc ion binding"/>
    <property type="evidence" value="ECO:0007669"/>
    <property type="project" value="UniProtKB-KW"/>
</dbReference>
<protein>
    <submittedName>
        <fullName evidence="9">Nuclear transcription factor, X-box binding-like 1</fullName>
    </submittedName>
</protein>
<organism evidence="9 10">
    <name type="scientific">Salmo trutta</name>
    <name type="common">Brown trout</name>
    <dbReference type="NCBI Taxonomy" id="8032"/>
    <lineage>
        <taxon>Eukaryota</taxon>
        <taxon>Metazoa</taxon>
        <taxon>Chordata</taxon>
        <taxon>Craniata</taxon>
        <taxon>Vertebrata</taxon>
        <taxon>Euteleostomi</taxon>
        <taxon>Actinopterygii</taxon>
        <taxon>Neopterygii</taxon>
        <taxon>Teleostei</taxon>
        <taxon>Protacanthopterygii</taxon>
        <taxon>Salmoniformes</taxon>
        <taxon>Salmonidae</taxon>
        <taxon>Salmoninae</taxon>
        <taxon>Salmo</taxon>
    </lineage>
</organism>
<reference evidence="9" key="2">
    <citation type="submission" date="2025-09" db="UniProtKB">
        <authorList>
            <consortium name="Ensembl"/>
        </authorList>
    </citation>
    <scope>IDENTIFICATION</scope>
</reference>
<dbReference type="SUPFAM" id="SSF57850">
    <property type="entry name" value="RING/U-box"/>
    <property type="match status" value="1"/>
</dbReference>
<evidence type="ECO:0000259" key="8">
    <source>
        <dbReference type="PROSITE" id="PS50089"/>
    </source>
</evidence>
<keyword evidence="5" id="KW-0862">Zinc</keyword>
<keyword evidence="3" id="KW-0677">Repeat</keyword>
<evidence type="ECO:0000256" key="5">
    <source>
        <dbReference type="ARBA" id="ARBA00022833"/>
    </source>
</evidence>
<dbReference type="CDD" id="cd06008">
    <property type="entry name" value="NF-X1-zinc-finger"/>
    <property type="match status" value="3"/>
</dbReference>
<dbReference type="GO" id="GO:0000981">
    <property type="term" value="F:DNA-binding transcription factor activity, RNA polymerase II-specific"/>
    <property type="evidence" value="ECO:0007669"/>
    <property type="project" value="TreeGrafter"/>
</dbReference>
<dbReference type="InterPro" id="IPR000967">
    <property type="entry name" value="Znf_NFX1"/>
</dbReference>
<evidence type="ECO:0000313" key="9">
    <source>
        <dbReference type="Ensembl" id="ENSSTUP00000049004.1"/>
    </source>
</evidence>
<evidence type="ECO:0000256" key="7">
    <source>
        <dbReference type="SAM" id="MobiDB-lite"/>
    </source>
</evidence>
<feature type="region of interest" description="Disordered" evidence="7">
    <location>
        <begin position="500"/>
        <end position="521"/>
    </location>
</feature>
<evidence type="ECO:0000313" key="10">
    <source>
        <dbReference type="Proteomes" id="UP000472277"/>
    </source>
</evidence>
<keyword evidence="4 6" id="KW-0863">Zinc-finger</keyword>
<gene>
    <name evidence="9" type="primary">nfxl1</name>
</gene>
<accession>A0A673ZNY6</accession>
<proteinExistence type="inferred from homology"/>
<evidence type="ECO:0000256" key="6">
    <source>
        <dbReference type="PROSITE-ProRule" id="PRU00175"/>
    </source>
</evidence>
<evidence type="ECO:0000256" key="1">
    <source>
        <dbReference type="ARBA" id="ARBA00007269"/>
    </source>
</evidence>
<dbReference type="Proteomes" id="UP000472277">
    <property type="component" value="Unassembled WGS sequence"/>
</dbReference>
<dbReference type="PANTHER" id="PTHR12360:SF1">
    <property type="entry name" value="NF-X1-TYPE ZINC FINGER PROTEIN NFXL1"/>
    <property type="match status" value="1"/>
</dbReference>
<dbReference type="GO" id="GO:0000977">
    <property type="term" value="F:RNA polymerase II transcription regulatory region sequence-specific DNA binding"/>
    <property type="evidence" value="ECO:0007669"/>
    <property type="project" value="TreeGrafter"/>
</dbReference>
<dbReference type="GeneTree" id="ENSGT00940000157059"/>
<reference evidence="9" key="1">
    <citation type="submission" date="2025-08" db="UniProtKB">
        <authorList>
            <consortium name="Ensembl"/>
        </authorList>
    </citation>
    <scope>IDENTIFICATION</scope>
</reference>
<keyword evidence="10" id="KW-1185">Reference proteome</keyword>
<feature type="region of interest" description="Disordered" evidence="7">
    <location>
        <begin position="1"/>
        <end position="120"/>
    </location>
</feature>
<dbReference type="AlphaFoldDB" id="A0A673ZNY6"/>
<dbReference type="Pfam" id="PF01422">
    <property type="entry name" value="zf-NF-X1"/>
    <property type="match status" value="4"/>
</dbReference>
<dbReference type="CDD" id="cd16697">
    <property type="entry name" value="RING-CH-C4HC3_NFXL1"/>
    <property type="match status" value="1"/>
</dbReference>
<name>A0A673ZNY6_SALTR</name>
<sequence>MDPAWRQQGRGRGRGQPQGQASRPQRERAAESPNTPSGVWPGDGRGRGGDGRGRGGDGRGKSTTAPTQLHPANRGKNMAAPSQHAASSQSKFEEIRKSNQAAAQRLVQSQYSSSSDEDVDDIVDDGGKVQGKDGKRGKILASTLTTYTDQTGGDVTDLERTRQYLSDAFQSGAITCLICIASVKRNQAVWSCTGCFCLFHIPCIQKWAKDSVFLLSSVTDEDFGKKDHPWPCPKCRYEYSPSQTPSRYVCYCGKVQDPPLDPWLLPHSCGLVCDRALNPACGHRCLLLCHPGPCPPCPKMVSVSCMCSKATPVPRRCSNKPWSCQKTCGKTLPCKQHTCNSSCHSGVCQPCPRVSVQRCVCGQEEAERQCASPVWHCQQLCGRPLSCGNHTCERMCHSGLCGACPRSGNRACPCGKSKSSLPCTEDVPTCGDTCDKVMECGLHTCSMRCHRGACETCRQEVEKQCRCGKYTRFMPCHKEYLCESKCPNTRGCSRHQCRRKVSSVPPDSDPPSRVLTPPPEF</sequence>
<feature type="domain" description="RING-type" evidence="8">
    <location>
        <begin position="176"/>
        <end position="236"/>
    </location>
</feature>
<feature type="compositionally biased region" description="Basic and acidic residues" evidence="7">
    <location>
        <begin position="44"/>
        <end position="60"/>
    </location>
</feature>
<comment type="similarity">
    <text evidence="1">Belongs to the NFX1 family.</text>
</comment>
<keyword evidence="2" id="KW-0479">Metal-binding</keyword>
<evidence type="ECO:0000256" key="2">
    <source>
        <dbReference type="ARBA" id="ARBA00022723"/>
    </source>
</evidence>
<evidence type="ECO:0000256" key="3">
    <source>
        <dbReference type="ARBA" id="ARBA00022737"/>
    </source>
</evidence>
<dbReference type="InterPro" id="IPR034078">
    <property type="entry name" value="NFX1_fam"/>
</dbReference>
<feature type="compositionally biased region" description="Low complexity" evidence="7">
    <location>
        <begin position="79"/>
        <end position="90"/>
    </location>
</feature>
<evidence type="ECO:0000256" key="4">
    <source>
        <dbReference type="ARBA" id="ARBA00022771"/>
    </source>
</evidence>
<dbReference type="Ensembl" id="ENSSTUT00000051111.1">
    <property type="protein sequence ID" value="ENSSTUP00000049004.1"/>
    <property type="gene ID" value="ENSSTUG00000020602.1"/>
</dbReference>
<dbReference type="InterPro" id="IPR001841">
    <property type="entry name" value="Znf_RING"/>
</dbReference>
<dbReference type="SMART" id="SM00438">
    <property type="entry name" value="ZnF_NFX"/>
    <property type="match status" value="4"/>
</dbReference>
<dbReference type="PANTHER" id="PTHR12360">
    <property type="entry name" value="NUCLEAR TRANSCRIPTION FACTOR, X-BOX BINDING 1 NFX1"/>
    <property type="match status" value="1"/>
</dbReference>